<accession>A0A6A5HCH8</accession>
<evidence type="ECO:0000313" key="3">
    <source>
        <dbReference type="Proteomes" id="UP000483820"/>
    </source>
</evidence>
<feature type="signal peptide" evidence="1">
    <location>
        <begin position="1"/>
        <end position="17"/>
    </location>
</feature>
<gene>
    <name evidence="2" type="ORF">GCK72_004485</name>
</gene>
<proteinExistence type="predicted"/>
<keyword evidence="1" id="KW-0732">Signal</keyword>
<evidence type="ECO:0000256" key="1">
    <source>
        <dbReference type="SAM" id="SignalP"/>
    </source>
</evidence>
<evidence type="ECO:0008006" key="4">
    <source>
        <dbReference type="Google" id="ProtNLM"/>
    </source>
</evidence>
<organism evidence="2 3">
    <name type="scientific">Caenorhabditis remanei</name>
    <name type="common">Caenorhabditis vulgaris</name>
    <dbReference type="NCBI Taxonomy" id="31234"/>
    <lineage>
        <taxon>Eukaryota</taxon>
        <taxon>Metazoa</taxon>
        <taxon>Ecdysozoa</taxon>
        <taxon>Nematoda</taxon>
        <taxon>Chromadorea</taxon>
        <taxon>Rhabditida</taxon>
        <taxon>Rhabditina</taxon>
        <taxon>Rhabditomorpha</taxon>
        <taxon>Rhabditoidea</taxon>
        <taxon>Rhabditidae</taxon>
        <taxon>Peloderinae</taxon>
        <taxon>Caenorhabditis</taxon>
    </lineage>
</organism>
<protein>
    <recommendedName>
        <fullName evidence="4">Secreted protein</fullName>
    </recommendedName>
</protein>
<dbReference type="CTD" id="78773900"/>
<comment type="caution">
    <text evidence="2">The sequence shown here is derived from an EMBL/GenBank/DDBJ whole genome shotgun (WGS) entry which is preliminary data.</text>
</comment>
<reference evidence="2 3" key="1">
    <citation type="submission" date="2019-12" db="EMBL/GenBank/DDBJ databases">
        <title>Chromosome-level assembly of the Caenorhabditis remanei genome.</title>
        <authorList>
            <person name="Teterina A.A."/>
            <person name="Willis J.H."/>
            <person name="Phillips P.C."/>
        </authorList>
    </citation>
    <scope>NUCLEOTIDE SEQUENCE [LARGE SCALE GENOMIC DNA]</scope>
    <source>
        <strain evidence="2 3">PX506</strain>
        <tissue evidence="2">Whole organism</tissue>
    </source>
</reference>
<evidence type="ECO:0000313" key="2">
    <source>
        <dbReference type="EMBL" id="KAF1764536.1"/>
    </source>
</evidence>
<sequence>MKLQLLLLLSAVVYGAAQTTPSPLTVALNCVQDKSNDVIQNYNAAVQAAVNGEIFCLTEATANGQAALSDIYSEFFVLLAEVTSVPGQCSDFIQTAFNQIIEGVANCLSQRLQSSYTAVNQAVIVNLNAILQQSEGCGLICRTTQITAAVIAIPLQVVSVAAELTIGATNCVAIIGK</sequence>
<dbReference type="AlphaFoldDB" id="A0A6A5HCH8"/>
<dbReference type="GeneID" id="78773900"/>
<feature type="chain" id="PRO_5025381117" description="Secreted protein" evidence="1">
    <location>
        <begin position="18"/>
        <end position="177"/>
    </location>
</feature>
<dbReference type="KEGG" id="crq:GCK72_004485"/>
<dbReference type="RefSeq" id="XP_053588897.1">
    <property type="nucleotide sequence ID" value="XM_053724703.1"/>
</dbReference>
<name>A0A6A5HCH8_CAERE</name>
<dbReference type="EMBL" id="WUAV01000002">
    <property type="protein sequence ID" value="KAF1764536.1"/>
    <property type="molecule type" value="Genomic_DNA"/>
</dbReference>
<dbReference type="Proteomes" id="UP000483820">
    <property type="component" value="Chromosome II"/>
</dbReference>